<keyword evidence="2" id="KW-0548">Nucleotidyltransferase</keyword>
<feature type="domain" description="Reverse transcriptase thumb" evidence="7">
    <location>
        <begin position="16"/>
        <end position="55"/>
    </location>
</feature>
<accession>A0A7L1H942</accession>
<keyword evidence="5" id="KW-0378">Hydrolase</keyword>
<sequence>PWQYLGWRIRAQTIVPQPLQIDTDVKNLQDMQKFLGTINWVQPLLGISNVELGPLV</sequence>
<evidence type="ECO:0000256" key="1">
    <source>
        <dbReference type="ARBA" id="ARBA00022679"/>
    </source>
</evidence>
<reference evidence="8 9" key="1">
    <citation type="submission" date="2019-09" db="EMBL/GenBank/DDBJ databases">
        <title>Bird 10,000 Genomes (B10K) Project - Family phase.</title>
        <authorList>
            <person name="Zhang G."/>
        </authorList>
    </citation>
    <scope>NUCLEOTIDE SEQUENCE [LARGE SCALE GENOMIC DNA]</scope>
    <source>
        <strain evidence="8">B10K-DU-002-14</strain>
        <tissue evidence="8">Muscle</tissue>
    </source>
</reference>
<keyword evidence="9" id="KW-1185">Reference proteome</keyword>
<feature type="non-terminal residue" evidence="8">
    <location>
        <position position="56"/>
    </location>
</feature>
<proteinExistence type="predicted"/>
<dbReference type="GO" id="GO:0003964">
    <property type="term" value="F:RNA-directed DNA polymerase activity"/>
    <property type="evidence" value="ECO:0007669"/>
    <property type="project" value="UniProtKB-KW"/>
</dbReference>
<feature type="non-terminal residue" evidence="8">
    <location>
        <position position="1"/>
    </location>
</feature>
<organism evidence="8 9">
    <name type="scientific">Nycticryphes semicollaris</name>
    <dbReference type="NCBI Taxonomy" id="227226"/>
    <lineage>
        <taxon>Eukaryota</taxon>
        <taxon>Metazoa</taxon>
        <taxon>Chordata</taxon>
        <taxon>Craniata</taxon>
        <taxon>Vertebrata</taxon>
        <taxon>Euteleostomi</taxon>
        <taxon>Archelosauria</taxon>
        <taxon>Archosauria</taxon>
        <taxon>Dinosauria</taxon>
        <taxon>Saurischia</taxon>
        <taxon>Theropoda</taxon>
        <taxon>Coelurosauria</taxon>
        <taxon>Aves</taxon>
        <taxon>Neognathae</taxon>
        <taxon>Neoaves</taxon>
        <taxon>Charadriiformes</taxon>
        <taxon>Rostratulidae</taxon>
        <taxon>Nycticryphes</taxon>
    </lineage>
</organism>
<gene>
    <name evidence="8" type="primary">Ervk8</name>
    <name evidence="8" type="ORF">NYCSEM_R15930</name>
</gene>
<dbReference type="InterPro" id="IPR043502">
    <property type="entry name" value="DNA/RNA_pol_sf"/>
</dbReference>
<dbReference type="Gene3D" id="3.30.70.270">
    <property type="match status" value="1"/>
</dbReference>
<dbReference type="PANTHER" id="PTHR41694:SF3">
    <property type="entry name" value="RNA-DIRECTED DNA POLYMERASE-RELATED"/>
    <property type="match status" value="1"/>
</dbReference>
<comment type="caution">
    <text evidence="8">The sequence shown here is derived from an EMBL/GenBank/DDBJ whole genome shotgun (WGS) entry which is preliminary data.</text>
</comment>
<evidence type="ECO:0000256" key="5">
    <source>
        <dbReference type="ARBA" id="ARBA00022801"/>
    </source>
</evidence>
<evidence type="ECO:0000256" key="4">
    <source>
        <dbReference type="ARBA" id="ARBA00022759"/>
    </source>
</evidence>
<keyword evidence="6" id="KW-0695">RNA-directed DNA polymerase</keyword>
<dbReference type="InterPro" id="IPR043128">
    <property type="entry name" value="Rev_trsase/Diguanyl_cyclase"/>
</dbReference>
<dbReference type="Proteomes" id="UP000586634">
    <property type="component" value="Unassembled WGS sequence"/>
</dbReference>
<dbReference type="Pfam" id="PF06817">
    <property type="entry name" value="RVT_thumb"/>
    <property type="match status" value="1"/>
</dbReference>
<dbReference type="GO" id="GO:0004519">
    <property type="term" value="F:endonuclease activity"/>
    <property type="evidence" value="ECO:0007669"/>
    <property type="project" value="UniProtKB-KW"/>
</dbReference>
<dbReference type="GO" id="GO:0016787">
    <property type="term" value="F:hydrolase activity"/>
    <property type="evidence" value="ECO:0007669"/>
    <property type="project" value="UniProtKB-KW"/>
</dbReference>
<evidence type="ECO:0000256" key="6">
    <source>
        <dbReference type="ARBA" id="ARBA00022918"/>
    </source>
</evidence>
<dbReference type="PANTHER" id="PTHR41694">
    <property type="entry name" value="ENDOGENOUS RETROVIRUS GROUP K MEMBER POL PROTEIN"/>
    <property type="match status" value="1"/>
</dbReference>
<name>A0A7L1H942_9CHAR</name>
<evidence type="ECO:0000259" key="7">
    <source>
        <dbReference type="Pfam" id="PF06817"/>
    </source>
</evidence>
<evidence type="ECO:0000313" key="8">
    <source>
        <dbReference type="EMBL" id="NXN21779.1"/>
    </source>
</evidence>
<keyword evidence="4" id="KW-0255">Endonuclease</keyword>
<keyword evidence="1" id="KW-0808">Transferase</keyword>
<evidence type="ECO:0000256" key="2">
    <source>
        <dbReference type="ARBA" id="ARBA00022695"/>
    </source>
</evidence>
<evidence type="ECO:0000313" key="9">
    <source>
        <dbReference type="Proteomes" id="UP000586634"/>
    </source>
</evidence>
<dbReference type="SUPFAM" id="SSF56672">
    <property type="entry name" value="DNA/RNA polymerases"/>
    <property type="match status" value="1"/>
</dbReference>
<dbReference type="AlphaFoldDB" id="A0A7L1H942"/>
<dbReference type="InterPro" id="IPR010661">
    <property type="entry name" value="RVT_thumb"/>
</dbReference>
<dbReference type="EMBL" id="VXBJ01000796">
    <property type="protein sequence ID" value="NXN21779.1"/>
    <property type="molecule type" value="Genomic_DNA"/>
</dbReference>
<dbReference type="GO" id="GO:0035613">
    <property type="term" value="F:RNA stem-loop binding"/>
    <property type="evidence" value="ECO:0007669"/>
    <property type="project" value="TreeGrafter"/>
</dbReference>
<keyword evidence="3" id="KW-0540">Nuclease</keyword>
<protein>
    <submittedName>
        <fullName evidence="8">POK8 protein</fullName>
    </submittedName>
</protein>
<dbReference type="OrthoDB" id="6773263at2759"/>
<evidence type="ECO:0000256" key="3">
    <source>
        <dbReference type="ARBA" id="ARBA00022722"/>
    </source>
</evidence>